<reference evidence="1" key="1">
    <citation type="submission" date="2023-11" db="EMBL/GenBank/DDBJ databases">
        <authorList>
            <person name="Poullet M."/>
        </authorList>
    </citation>
    <scope>NUCLEOTIDE SEQUENCE</scope>
    <source>
        <strain evidence="1">E1834</strain>
    </source>
</reference>
<organism evidence="1 2">
    <name type="scientific">Meloidogyne enterolobii</name>
    <name type="common">Root-knot nematode worm</name>
    <name type="synonym">Meloidogyne mayaguensis</name>
    <dbReference type="NCBI Taxonomy" id="390850"/>
    <lineage>
        <taxon>Eukaryota</taxon>
        <taxon>Metazoa</taxon>
        <taxon>Ecdysozoa</taxon>
        <taxon>Nematoda</taxon>
        <taxon>Chromadorea</taxon>
        <taxon>Rhabditida</taxon>
        <taxon>Tylenchina</taxon>
        <taxon>Tylenchomorpha</taxon>
        <taxon>Tylenchoidea</taxon>
        <taxon>Meloidogynidae</taxon>
        <taxon>Meloidogyninae</taxon>
        <taxon>Meloidogyne</taxon>
    </lineage>
</organism>
<comment type="caution">
    <text evidence="1">The sequence shown here is derived from an EMBL/GenBank/DDBJ whole genome shotgun (WGS) entry which is preliminary data.</text>
</comment>
<protein>
    <submittedName>
        <fullName evidence="1">Uncharacterized protein</fullName>
    </submittedName>
</protein>
<evidence type="ECO:0000313" key="1">
    <source>
        <dbReference type="EMBL" id="CAK5084582.1"/>
    </source>
</evidence>
<dbReference type="EMBL" id="CAVMJV010000054">
    <property type="protein sequence ID" value="CAK5084582.1"/>
    <property type="molecule type" value="Genomic_DNA"/>
</dbReference>
<sequence>MAVLFKILAQGGNKFVNLTFTYLHTNLYKWSIKHLETSNDITKTVKKIKFEKMFGPRILSEEEENINVIYYKEEHFQLVNKHNPKIKFSVYIEEDVETAREIIYAEIKRI</sequence>
<proteinExistence type="predicted"/>
<keyword evidence="2" id="KW-1185">Reference proteome</keyword>
<name>A0ACB0ZZL1_MELEN</name>
<accession>A0ACB0ZZL1</accession>
<dbReference type="Proteomes" id="UP001497535">
    <property type="component" value="Unassembled WGS sequence"/>
</dbReference>
<evidence type="ECO:0000313" key="2">
    <source>
        <dbReference type="Proteomes" id="UP001497535"/>
    </source>
</evidence>
<gene>
    <name evidence="1" type="ORF">MENTE1834_LOCUS31978</name>
</gene>